<evidence type="ECO:0000256" key="8">
    <source>
        <dbReference type="ARBA" id="ARBA00022989"/>
    </source>
</evidence>
<protein>
    <recommendedName>
        <fullName evidence="2">non-specific serine/threonine protein kinase</fullName>
        <ecNumber evidence="2">2.7.11.1</ecNumber>
    </recommendedName>
</protein>
<evidence type="ECO:0000256" key="10">
    <source>
        <dbReference type="ARBA" id="ARBA00047899"/>
    </source>
</evidence>
<feature type="compositionally biased region" description="Low complexity" evidence="12">
    <location>
        <begin position="310"/>
        <end position="323"/>
    </location>
</feature>
<keyword evidence="8" id="KW-1133">Transmembrane helix</keyword>
<dbReference type="PANTHER" id="PTHR47982">
    <property type="entry name" value="PROLINE-RICH RECEPTOR-LIKE PROTEIN KINASE PERK4"/>
    <property type="match status" value="1"/>
</dbReference>
<comment type="subcellular location">
    <subcellularLocation>
        <location evidence="1">Cell membrane</location>
        <topology evidence="1">Single-pass membrane protein</topology>
    </subcellularLocation>
</comment>
<feature type="region of interest" description="Disordered" evidence="12">
    <location>
        <begin position="305"/>
        <end position="324"/>
    </location>
</feature>
<dbReference type="InterPro" id="IPR047117">
    <property type="entry name" value="PERK1-13-like"/>
</dbReference>
<feature type="compositionally biased region" description="Basic residues" evidence="12">
    <location>
        <begin position="12"/>
        <end position="31"/>
    </location>
</feature>
<keyword evidence="4" id="KW-0808">Transferase</keyword>
<name>A0A7J0EVQ0_9ERIC</name>
<evidence type="ECO:0000256" key="12">
    <source>
        <dbReference type="SAM" id="MobiDB-lite"/>
    </source>
</evidence>
<dbReference type="GO" id="GO:0005524">
    <property type="term" value="F:ATP binding"/>
    <property type="evidence" value="ECO:0007669"/>
    <property type="project" value="UniProtKB-KW"/>
</dbReference>
<evidence type="ECO:0000256" key="6">
    <source>
        <dbReference type="ARBA" id="ARBA00022741"/>
    </source>
</evidence>
<dbReference type="Gene3D" id="1.10.510.10">
    <property type="entry name" value="Transferase(Phosphotransferase) domain 1"/>
    <property type="match status" value="1"/>
</dbReference>
<evidence type="ECO:0000256" key="9">
    <source>
        <dbReference type="ARBA" id="ARBA00023136"/>
    </source>
</evidence>
<dbReference type="AlphaFoldDB" id="A0A7J0EVQ0"/>
<dbReference type="EMBL" id="BJWL01000006">
    <property type="protein sequence ID" value="GFY89677.1"/>
    <property type="molecule type" value="Genomic_DNA"/>
</dbReference>
<sequence length="330" mass="36821">MAALQRMTTLHPRVHPHLQRTQIPRKKKRKPHDQMNYYRDNSGGNNKSNDYYNIGQLVNWNTAQSGEHAVKIAPPPGSVSSEQWPAVPPPPLPPMMCSSEMSYAAFYGPHQALLPPPHPSLALGFNKSTLTYNDLVTVTGNWPRQGGFGYVRKGVLPNGKEIALKSIKSGKGQPVMDFPSRLRIALGSAKGFAYLHEDCKWLITCAGHPRIIHRDIKAANILDYNYEAKARPILMHVAEGRSYEELVDLRLEDNYNPQEMLRMSYCAAACIRHSARRCPKMSQIMRALEGGVSLEDLSEGVKPGHSTVFGSSGSSEYDGSYTSEMKKFRI</sequence>
<keyword evidence="9" id="KW-0472">Membrane</keyword>
<evidence type="ECO:0000313" key="13">
    <source>
        <dbReference type="EMBL" id="GFY89677.1"/>
    </source>
</evidence>
<gene>
    <name evidence="13" type="ORF">Acr_06g0016170</name>
</gene>
<keyword evidence="3" id="KW-0723">Serine/threonine-protein kinase</keyword>
<accession>A0A7J0EVQ0</accession>
<dbReference type="InterPro" id="IPR011009">
    <property type="entry name" value="Kinase-like_dom_sf"/>
</dbReference>
<evidence type="ECO:0000256" key="4">
    <source>
        <dbReference type="ARBA" id="ARBA00022679"/>
    </source>
</evidence>
<dbReference type="OrthoDB" id="4062651at2759"/>
<proteinExistence type="predicted"/>
<feature type="region of interest" description="Disordered" evidence="12">
    <location>
        <begin position="1"/>
        <end position="46"/>
    </location>
</feature>
<keyword evidence="6" id="KW-0547">Nucleotide-binding</keyword>
<dbReference type="GO" id="GO:0004674">
    <property type="term" value="F:protein serine/threonine kinase activity"/>
    <property type="evidence" value="ECO:0007669"/>
    <property type="project" value="UniProtKB-KW"/>
</dbReference>
<keyword evidence="7" id="KW-0067">ATP-binding</keyword>
<comment type="caution">
    <text evidence="13">The sequence shown here is derived from an EMBL/GenBank/DDBJ whole genome shotgun (WGS) entry which is preliminary data.</text>
</comment>
<evidence type="ECO:0000256" key="3">
    <source>
        <dbReference type="ARBA" id="ARBA00022527"/>
    </source>
</evidence>
<comment type="catalytic activity">
    <reaction evidence="10">
        <text>L-threonyl-[protein] + ATP = O-phospho-L-threonyl-[protein] + ADP + H(+)</text>
        <dbReference type="Rhea" id="RHEA:46608"/>
        <dbReference type="Rhea" id="RHEA-COMP:11060"/>
        <dbReference type="Rhea" id="RHEA-COMP:11605"/>
        <dbReference type="ChEBI" id="CHEBI:15378"/>
        <dbReference type="ChEBI" id="CHEBI:30013"/>
        <dbReference type="ChEBI" id="CHEBI:30616"/>
        <dbReference type="ChEBI" id="CHEBI:61977"/>
        <dbReference type="ChEBI" id="CHEBI:456216"/>
        <dbReference type="EC" id="2.7.11.1"/>
    </reaction>
</comment>
<dbReference type="SUPFAM" id="SSF56112">
    <property type="entry name" value="Protein kinase-like (PK-like)"/>
    <property type="match status" value="1"/>
</dbReference>
<keyword evidence="14" id="KW-1185">Reference proteome</keyword>
<reference evidence="13 14" key="1">
    <citation type="submission" date="2019-07" db="EMBL/GenBank/DDBJ databases">
        <title>De Novo Assembly of kiwifruit Actinidia rufa.</title>
        <authorList>
            <person name="Sugita-Konishi S."/>
            <person name="Sato K."/>
            <person name="Mori E."/>
            <person name="Abe Y."/>
            <person name="Kisaki G."/>
            <person name="Hamano K."/>
            <person name="Suezawa K."/>
            <person name="Otani M."/>
            <person name="Fukuda T."/>
            <person name="Manabe T."/>
            <person name="Gomi K."/>
            <person name="Tabuchi M."/>
            <person name="Akimitsu K."/>
            <person name="Kataoka I."/>
        </authorList>
    </citation>
    <scope>NUCLEOTIDE SEQUENCE [LARGE SCALE GENOMIC DNA]</scope>
    <source>
        <strain evidence="14">cv. Fuchu</strain>
    </source>
</reference>
<comment type="catalytic activity">
    <reaction evidence="11">
        <text>L-seryl-[protein] + ATP = O-phospho-L-seryl-[protein] + ADP + H(+)</text>
        <dbReference type="Rhea" id="RHEA:17989"/>
        <dbReference type="Rhea" id="RHEA-COMP:9863"/>
        <dbReference type="Rhea" id="RHEA-COMP:11604"/>
        <dbReference type="ChEBI" id="CHEBI:15378"/>
        <dbReference type="ChEBI" id="CHEBI:29999"/>
        <dbReference type="ChEBI" id="CHEBI:30616"/>
        <dbReference type="ChEBI" id="CHEBI:83421"/>
        <dbReference type="ChEBI" id="CHEBI:456216"/>
        <dbReference type="EC" id="2.7.11.1"/>
    </reaction>
</comment>
<keyword evidence="13" id="KW-0418">Kinase</keyword>
<evidence type="ECO:0000256" key="2">
    <source>
        <dbReference type="ARBA" id="ARBA00012513"/>
    </source>
</evidence>
<evidence type="ECO:0000256" key="5">
    <source>
        <dbReference type="ARBA" id="ARBA00022692"/>
    </source>
</evidence>
<dbReference type="GO" id="GO:0005886">
    <property type="term" value="C:plasma membrane"/>
    <property type="evidence" value="ECO:0007669"/>
    <property type="project" value="UniProtKB-SubCell"/>
</dbReference>
<evidence type="ECO:0000256" key="11">
    <source>
        <dbReference type="ARBA" id="ARBA00048679"/>
    </source>
</evidence>
<keyword evidence="5" id="KW-0812">Transmembrane</keyword>
<evidence type="ECO:0000256" key="1">
    <source>
        <dbReference type="ARBA" id="ARBA00004162"/>
    </source>
</evidence>
<evidence type="ECO:0000256" key="7">
    <source>
        <dbReference type="ARBA" id="ARBA00022840"/>
    </source>
</evidence>
<dbReference type="PANTHER" id="PTHR47982:SF47">
    <property type="entry name" value="PROLINE-RICH RECEPTOR-LIKE PROTEIN KINASE PERK6-RELATED"/>
    <property type="match status" value="1"/>
</dbReference>
<dbReference type="EC" id="2.7.11.1" evidence="2"/>
<dbReference type="Proteomes" id="UP000585474">
    <property type="component" value="Unassembled WGS sequence"/>
</dbReference>
<organism evidence="13 14">
    <name type="scientific">Actinidia rufa</name>
    <dbReference type="NCBI Taxonomy" id="165716"/>
    <lineage>
        <taxon>Eukaryota</taxon>
        <taxon>Viridiplantae</taxon>
        <taxon>Streptophyta</taxon>
        <taxon>Embryophyta</taxon>
        <taxon>Tracheophyta</taxon>
        <taxon>Spermatophyta</taxon>
        <taxon>Magnoliopsida</taxon>
        <taxon>eudicotyledons</taxon>
        <taxon>Gunneridae</taxon>
        <taxon>Pentapetalae</taxon>
        <taxon>asterids</taxon>
        <taxon>Ericales</taxon>
        <taxon>Actinidiaceae</taxon>
        <taxon>Actinidia</taxon>
    </lineage>
</organism>
<evidence type="ECO:0000313" key="14">
    <source>
        <dbReference type="Proteomes" id="UP000585474"/>
    </source>
</evidence>